<accession>R8BGM8</accession>
<dbReference type="OrthoDB" id="10029326at2759"/>
<dbReference type="GeneID" id="19326618"/>
<protein>
    <submittedName>
        <fullName evidence="7">Putative fad binding domain-containing protein</fullName>
    </submittedName>
</protein>
<keyword evidence="5" id="KW-0560">Oxidoreductase</keyword>
<evidence type="ECO:0000313" key="7">
    <source>
        <dbReference type="EMBL" id="EON98468.1"/>
    </source>
</evidence>
<proteinExistence type="inferred from homology"/>
<evidence type="ECO:0000256" key="3">
    <source>
        <dbReference type="ARBA" id="ARBA00022630"/>
    </source>
</evidence>
<dbReference type="RefSeq" id="XP_007916738.1">
    <property type="nucleotide sequence ID" value="XM_007918547.1"/>
</dbReference>
<name>R8BGM8_PHAM7</name>
<dbReference type="eggNOG" id="KOG2614">
    <property type="taxonomic scope" value="Eukaryota"/>
</dbReference>
<dbReference type="PRINTS" id="PR00420">
    <property type="entry name" value="RNGMNOXGNASE"/>
</dbReference>
<dbReference type="Proteomes" id="UP000014074">
    <property type="component" value="Unassembled WGS sequence"/>
</dbReference>
<dbReference type="PANTHER" id="PTHR47356:SF2">
    <property type="entry name" value="FAD-BINDING DOMAIN-CONTAINING PROTEIN-RELATED"/>
    <property type="match status" value="1"/>
</dbReference>
<gene>
    <name evidence="7" type="ORF">UCRPA7_6005</name>
</gene>
<evidence type="ECO:0000256" key="5">
    <source>
        <dbReference type="ARBA" id="ARBA00023002"/>
    </source>
</evidence>
<comment type="similarity">
    <text evidence="2">Belongs to the paxM FAD-dependent monooxygenase family.</text>
</comment>
<feature type="domain" description="FAD-binding" evidence="6">
    <location>
        <begin position="70"/>
        <end position="331"/>
    </location>
</feature>
<dbReference type="HOGENOM" id="CLU_009665_12_2_1"/>
<dbReference type="KEGG" id="tmn:UCRPA7_6005"/>
<dbReference type="GO" id="GO:0004497">
    <property type="term" value="F:monooxygenase activity"/>
    <property type="evidence" value="ECO:0007669"/>
    <property type="project" value="InterPro"/>
</dbReference>
<dbReference type="InterPro" id="IPR036188">
    <property type="entry name" value="FAD/NAD-bd_sf"/>
</dbReference>
<dbReference type="Gene3D" id="3.50.50.60">
    <property type="entry name" value="FAD/NAD(P)-binding domain"/>
    <property type="match status" value="1"/>
</dbReference>
<reference evidence="8" key="1">
    <citation type="journal article" date="2013" name="Genome Announc.">
        <title>Draft genome sequence of the ascomycete Phaeoacremonium aleophilum strain UCR-PA7, a causal agent of the esca disease complex in grapevines.</title>
        <authorList>
            <person name="Blanco-Ulate B."/>
            <person name="Rolshausen P."/>
            <person name="Cantu D."/>
        </authorList>
    </citation>
    <scope>NUCLEOTIDE SEQUENCE [LARGE SCALE GENOMIC DNA]</scope>
    <source>
        <strain evidence="8">UCR-PA7</strain>
    </source>
</reference>
<comment type="cofactor">
    <cofactor evidence="1">
        <name>FAD</name>
        <dbReference type="ChEBI" id="CHEBI:57692"/>
    </cofactor>
</comment>
<organism evidence="7 8">
    <name type="scientific">Phaeoacremonium minimum (strain UCR-PA7)</name>
    <name type="common">Esca disease fungus</name>
    <name type="synonym">Togninia minima</name>
    <dbReference type="NCBI Taxonomy" id="1286976"/>
    <lineage>
        <taxon>Eukaryota</taxon>
        <taxon>Fungi</taxon>
        <taxon>Dikarya</taxon>
        <taxon>Ascomycota</taxon>
        <taxon>Pezizomycotina</taxon>
        <taxon>Sordariomycetes</taxon>
        <taxon>Sordariomycetidae</taxon>
        <taxon>Togniniales</taxon>
        <taxon>Togniniaceae</taxon>
        <taxon>Phaeoacremonium</taxon>
    </lineage>
</organism>
<dbReference type="Pfam" id="PF01494">
    <property type="entry name" value="FAD_binding_3"/>
    <property type="match status" value="1"/>
</dbReference>
<dbReference type="GO" id="GO:0071949">
    <property type="term" value="F:FAD binding"/>
    <property type="evidence" value="ECO:0007669"/>
    <property type="project" value="InterPro"/>
</dbReference>
<dbReference type="InterPro" id="IPR050562">
    <property type="entry name" value="FAD_mOase_fung"/>
</dbReference>
<keyword evidence="3" id="KW-0285">Flavoprotein</keyword>
<dbReference type="AlphaFoldDB" id="R8BGM8"/>
<evidence type="ECO:0000313" key="8">
    <source>
        <dbReference type="Proteomes" id="UP000014074"/>
    </source>
</evidence>
<evidence type="ECO:0000256" key="1">
    <source>
        <dbReference type="ARBA" id="ARBA00001974"/>
    </source>
</evidence>
<dbReference type="EMBL" id="KB933216">
    <property type="protein sequence ID" value="EON98468.1"/>
    <property type="molecule type" value="Genomic_DNA"/>
</dbReference>
<sequence>MANANQRPFRVVISGGGIAGLTLANALEAYIRVLRSSDAKGRPISGPDNGDKLTKARTGYVVPWGDREILLRVLYENLQDRSKVLVNKKVVDVEHSSDGVKVSCQDGSAYEGDVLAGADGVFSKTREKLWQLAETEHPALVRADRNALTADYNVLFGISTLKSELVEGDMDTAYDSGRCMATIRGQGGKTYFFAEEKLDRTYTLTTIPRYDAGAAEDFVRRHGDLAVRPGITLAELWGTTTSRQLVSTEEGAFQLWTWGRIACLGDSIHKMTPNLGAGANSAIESAAALANELKSLVDKSQGAVPSGSEVQLALVRYQQRRELRAKCIVDASRICTRTHTLNGLAERLFVKFALPHSSDLISEMASDMVVGSAKIDYLPIPRVSLTGTRPFNPSFGVGMKESKLKRALLALPLLALVYVASATMDATISLPWAEEQVKNGTVVFDGNPIPLRLSFYHIKGLDYL</sequence>
<evidence type="ECO:0000256" key="2">
    <source>
        <dbReference type="ARBA" id="ARBA00007992"/>
    </source>
</evidence>
<keyword evidence="8" id="KW-1185">Reference proteome</keyword>
<evidence type="ECO:0000256" key="4">
    <source>
        <dbReference type="ARBA" id="ARBA00022827"/>
    </source>
</evidence>
<dbReference type="InterPro" id="IPR002938">
    <property type="entry name" value="FAD-bd"/>
</dbReference>
<keyword evidence="4" id="KW-0274">FAD</keyword>
<dbReference type="SUPFAM" id="SSF51905">
    <property type="entry name" value="FAD/NAD(P)-binding domain"/>
    <property type="match status" value="1"/>
</dbReference>
<evidence type="ECO:0000259" key="6">
    <source>
        <dbReference type="Pfam" id="PF01494"/>
    </source>
</evidence>
<dbReference type="PANTHER" id="PTHR47356">
    <property type="entry name" value="FAD-DEPENDENT MONOOXYGENASE ASQG-RELATED"/>
    <property type="match status" value="1"/>
</dbReference>